<keyword evidence="3" id="KW-1185">Reference proteome</keyword>
<keyword evidence="2" id="KW-0378">Hydrolase</keyword>
<sequence length="200" mass="22707">MTETNLSSVFTVNIPTTLTLQLSHEQFVELALANRDLQLERTATGELIVMPPTGSETGNKNFDISGQIWLWNRQNKLGVAFDSSSGFHLPNGADRSPDAAWIRQERWDALTKELQESFAPICPDFVLELRSKNDYMEPLRAKMREYLENGASLGCLIDRKNQKVEIYRQNRDVEVLDHPLSLSGEDVLPGFVLDLTQVWN</sequence>
<keyword evidence="2" id="KW-0540">Nuclease</keyword>
<dbReference type="GO" id="GO:0004519">
    <property type="term" value="F:endonuclease activity"/>
    <property type="evidence" value="ECO:0007669"/>
    <property type="project" value="UniProtKB-KW"/>
</dbReference>
<dbReference type="InterPro" id="IPR011335">
    <property type="entry name" value="Restrct_endonuc-II-like"/>
</dbReference>
<dbReference type="SUPFAM" id="SSF52980">
    <property type="entry name" value="Restriction endonuclease-like"/>
    <property type="match status" value="1"/>
</dbReference>
<evidence type="ECO:0000259" key="1">
    <source>
        <dbReference type="Pfam" id="PF05685"/>
    </source>
</evidence>
<dbReference type="Proteomes" id="UP001576780">
    <property type="component" value="Unassembled WGS sequence"/>
</dbReference>
<gene>
    <name evidence="2" type="ORF">ACE1CA_07070</name>
</gene>
<name>A0ABV4WGT1_9CYAN</name>
<reference evidence="2 3" key="1">
    <citation type="submission" date="2024-09" db="EMBL/GenBank/DDBJ databases">
        <title>Floridaenema gen nov. (Aerosakkonemataceae, Aerosakkonematales ord. nov., Cyanobacteria) from benthic tropical and subtropical fresh waters, with the description of four new species.</title>
        <authorList>
            <person name="Moretto J.A."/>
            <person name="Berthold D.E."/>
            <person name="Lefler F.W."/>
            <person name="Huang I.-S."/>
            <person name="Laughinghouse H. IV."/>
        </authorList>
    </citation>
    <scope>NUCLEOTIDE SEQUENCE [LARGE SCALE GENOMIC DNA]</scope>
    <source>
        <strain evidence="2 3">BLCC-F167</strain>
    </source>
</reference>
<dbReference type="InterPro" id="IPR012296">
    <property type="entry name" value="Nuclease_put_TT1808"/>
</dbReference>
<protein>
    <submittedName>
        <fullName evidence="2">Uma2 family endonuclease</fullName>
    </submittedName>
</protein>
<comment type="caution">
    <text evidence="2">The sequence shown here is derived from an EMBL/GenBank/DDBJ whole genome shotgun (WGS) entry which is preliminary data.</text>
</comment>
<dbReference type="CDD" id="cd06260">
    <property type="entry name" value="DUF820-like"/>
    <property type="match status" value="1"/>
</dbReference>
<dbReference type="Pfam" id="PF05685">
    <property type="entry name" value="Uma2"/>
    <property type="match status" value="1"/>
</dbReference>
<keyword evidence="2" id="KW-0255">Endonuclease</keyword>
<organism evidence="2 3">
    <name type="scientific">Floridaenema evergladense BLCC-F167</name>
    <dbReference type="NCBI Taxonomy" id="3153639"/>
    <lineage>
        <taxon>Bacteria</taxon>
        <taxon>Bacillati</taxon>
        <taxon>Cyanobacteriota</taxon>
        <taxon>Cyanophyceae</taxon>
        <taxon>Oscillatoriophycideae</taxon>
        <taxon>Aerosakkonematales</taxon>
        <taxon>Aerosakkonemataceae</taxon>
        <taxon>Floridanema</taxon>
        <taxon>Floridanema evergladense</taxon>
    </lineage>
</organism>
<dbReference type="RefSeq" id="WP_413276718.1">
    <property type="nucleotide sequence ID" value="NZ_JBHFNT010000059.1"/>
</dbReference>
<dbReference type="InterPro" id="IPR008538">
    <property type="entry name" value="Uma2"/>
</dbReference>
<dbReference type="PANTHER" id="PTHR34107:SF7">
    <property type="entry name" value="SLR2092 PROTEIN"/>
    <property type="match status" value="1"/>
</dbReference>
<proteinExistence type="predicted"/>
<dbReference type="PANTHER" id="PTHR34107">
    <property type="entry name" value="SLL0198 PROTEIN-RELATED"/>
    <property type="match status" value="1"/>
</dbReference>
<accession>A0ABV4WGT1</accession>
<dbReference type="Gene3D" id="3.90.1570.10">
    <property type="entry name" value="tt1808, chain A"/>
    <property type="match status" value="1"/>
</dbReference>
<evidence type="ECO:0000313" key="3">
    <source>
        <dbReference type="Proteomes" id="UP001576780"/>
    </source>
</evidence>
<evidence type="ECO:0000313" key="2">
    <source>
        <dbReference type="EMBL" id="MFB2834279.1"/>
    </source>
</evidence>
<feature type="domain" description="Putative restriction endonuclease" evidence="1">
    <location>
        <begin position="25"/>
        <end position="195"/>
    </location>
</feature>
<dbReference type="EMBL" id="JBHFNT010000059">
    <property type="protein sequence ID" value="MFB2834279.1"/>
    <property type="molecule type" value="Genomic_DNA"/>
</dbReference>